<name>A0A015K196_RHIIW</name>
<accession>A0A015K196</accession>
<evidence type="ECO:0000256" key="1">
    <source>
        <dbReference type="SAM" id="MobiDB-lite"/>
    </source>
</evidence>
<dbReference type="OrthoDB" id="2439870at2759"/>
<dbReference type="AlphaFoldDB" id="A0A015K196"/>
<comment type="caution">
    <text evidence="2">The sequence shown here is derived from an EMBL/GenBank/DDBJ whole genome shotgun (WGS) entry which is preliminary data.</text>
</comment>
<dbReference type="Proteomes" id="UP000022910">
    <property type="component" value="Unassembled WGS sequence"/>
</dbReference>
<dbReference type="EMBL" id="JEMT01012397">
    <property type="protein sequence ID" value="EXX75552.1"/>
    <property type="molecule type" value="Genomic_DNA"/>
</dbReference>
<dbReference type="SMR" id="A0A015K196"/>
<proteinExistence type="predicted"/>
<sequence>MSKVSTTSVSSTISAPSRQREPADSLGSIHHYGWKIFMWIASLKEIESLIYLFIIVWNAISLRKQNHARLSEELADETNSIIRLIKELATLKALSNEREVTIIKTLDDYKNCRLSEKNSLRNTLSDNAWEELESFGLPYDSRIFEKQLNHCYTYHKENLRKMILSRMESFRSIAKQIETKNILEQETEIESTENSKREIIMLNQNNVVDAEWRDNDKNNSIQLVKDIENLNRALNKAIGVKRNVKEIKKEAVAELFNSYNCTTNVNKKQMKLVLDAVLQRHLIKNIWDSADYYFTGVQKNDNSEYYSTGSQKNDNLEAAIRSKTEELINLTSQFENTNLEIDENAQTLPTILRQQNYATLGHRVFSKNHPFVNQLVNYLTKEMNRYRILDSEEKNKKFEDDIITILIQFLRIFYFRLKTQEPTPSVKFYESGTNIDPFYMDGMWEGHYEDYVVEICSFPAIIVESDERAYIKAQVIARPKEEFHEDEESDY</sequence>
<feature type="region of interest" description="Disordered" evidence="1">
    <location>
        <begin position="1"/>
        <end position="25"/>
    </location>
</feature>
<evidence type="ECO:0000313" key="3">
    <source>
        <dbReference type="Proteomes" id="UP000022910"/>
    </source>
</evidence>
<dbReference type="HOGENOM" id="CLU_043436_0_0_1"/>
<evidence type="ECO:0000313" key="2">
    <source>
        <dbReference type="EMBL" id="EXX75552.1"/>
    </source>
</evidence>
<protein>
    <submittedName>
        <fullName evidence="2">Uncharacterized protein</fullName>
    </submittedName>
</protein>
<keyword evidence="3" id="KW-1185">Reference proteome</keyword>
<gene>
    <name evidence="2" type="ORF">RirG_040930</name>
</gene>
<organism evidence="2 3">
    <name type="scientific">Rhizophagus irregularis (strain DAOM 197198w)</name>
    <name type="common">Glomus intraradices</name>
    <dbReference type="NCBI Taxonomy" id="1432141"/>
    <lineage>
        <taxon>Eukaryota</taxon>
        <taxon>Fungi</taxon>
        <taxon>Fungi incertae sedis</taxon>
        <taxon>Mucoromycota</taxon>
        <taxon>Glomeromycotina</taxon>
        <taxon>Glomeromycetes</taxon>
        <taxon>Glomerales</taxon>
        <taxon>Glomeraceae</taxon>
        <taxon>Rhizophagus</taxon>
    </lineage>
</organism>
<feature type="compositionally biased region" description="Low complexity" evidence="1">
    <location>
        <begin position="1"/>
        <end position="14"/>
    </location>
</feature>
<reference evidence="2 3" key="1">
    <citation type="submission" date="2014-02" db="EMBL/GenBank/DDBJ databases">
        <title>Single nucleus genome sequencing reveals high similarity among nuclei of an endomycorrhizal fungus.</title>
        <authorList>
            <person name="Lin K."/>
            <person name="Geurts R."/>
            <person name="Zhang Z."/>
            <person name="Limpens E."/>
            <person name="Saunders D.G."/>
            <person name="Mu D."/>
            <person name="Pang E."/>
            <person name="Cao H."/>
            <person name="Cha H."/>
            <person name="Lin T."/>
            <person name="Zhou Q."/>
            <person name="Shang Y."/>
            <person name="Li Y."/>
            <person name="Ivanov S."/>
            <person name="Sharma T."/>
            <person name="Velzen R.V."/>
            <person name="Ruijter N.D."/>
            <person name="Aanen D.K."/>
            <person name="Win J."/>
            <person name="Kamoun S."/>
            <person name="Bisseling T."/>
            <person name="Huang S."/>
        </authorList>
    </citation>
    <scope>NUCLEOTIDE SEQUENCE [LARGE SCALE GENOMIC DNA]</scope>
    <source>
        <strain evidence="3">DAOM197198w</strain>
    </source>
</reference>